<dbReference type="PROSITE" id="PS01261">
    <property type="entry name" value="UPF0020"/>
    <property type="match status" value="1"/>
</dbReference>
<dbReference type="InterPro" id="IPR004114">
    <property type="entry name" value="THUMP_dom"/>
</dbReference>
<feature type="domain" description="THUMP" evidence="4">
    <location>
        <begin position="44"/>
        <end position="155"/>
    </location>
</feature>
<dbReference type="GO" id="GO:0070043">
    <property type="term" value="F:rRNA (guanine-N7-)-methyltransferase activity"/>
    <property type="evidence" value="ECO:0007669"/>
    <property type="project" value="TreeGrafter"/>
</dbReference>
<dbReference type="InterPro" id="IPR002052">
    <property type="entry name" value="DNA_methylase_N6_adenine_CS"/>
</dbReference>
<proteinExistence type="predicted"/>
<evidence type="ECO:0000256" key="3">
    <source>
        <dbReference type="PROSITE-ProRule" id="PRU00529"/>
    </source>
</evidence>
<dbReference type="AlphaFoldDB" id="A0AB39HG70"/>
<dbReference type="Gene3D" id="3.40.50.150">
    <property type="entry name" value="Vaccinia Virus protein VP39"/>
    <property type="match status" value="1"/>
</dbReference>
<evidence type="ECO:0000256" key="1">
    <source>
        <dbReference type="ARBA" id="ARBA00022603"/>
    </source>
</evidence>
<dbReference type="RefSeq" id="WP_368651929.1">
    <property type="nucleotide sequence ID" value="NZ_CP162599.1"/>
</dbReference>
<accession>A0AB39HG70</accession>
<keyword evidence="1 5" id="KW-0489">Methyltransferase</keyword>
<dbReference type="InterPro" id="IPR054170">
    <property type="entry name" value="RlmL_1st"/>
</dbReference>
<keyword evidence="3" id="KW-0694">RNA-binding</keyword>
<dbReference type="Pfam" id="PF22020">
    <property type="entry name" value="RlmL_1st"/>
    <property type="match status" value="1"/>
</dbReference>
<organism evidence="5">
    <name type="scientific">Ornithinibacillus sp. 4-3</name>
    <dbReference type="NCBI Taxonomy" id="3231488"/>
    <lineage>
        <taxon>Bacteria</taxon>
        <taxon>Bacillati</taxon>
        <taxon>Bacillota</taxon>
        <taxon>Bacilli</taxon>
        <taxon>Bacillales</taxon>
        <taxon>Bacillaceae</taxon>
        <taxon>Ornithinibacillus</taxon>
    </lineage>
</organism>
<dbReference type="PROSITE" id="PS51165">
    <property type="entry name" value="THUMP"/>
    <property type="match status" value="1"/>
</dbReference>
<dbReference type="InterPro" id="IPR029063">
    <property type="entry name" value="SAM-dependent_MTases_sf"/>
</dbReference>
<dbReference type="CDD" id="cd11715">
    <property type="entry name" value="THUMP_AdoMetMT"/>
    <property type="match status" value="1"/>
</dbReference>
<evidence type="ECO:0000259" key="4">
    <source>
        <dbReference type="PROSITE" id="PS51165"/>
    </source>
</evidence>
<reference evidence="5" key="1">
    <citation type="submission" date="2024-07" db="EMBL/GenBank/DDBJ databases">
        <title>Halotolerant mesophilic bacterium Ornithinibacillus sp. 4-3, sp. nov., isolated from soil.</title>
        <authorList>
            <person name="Sidarenka A.V."/>
            <person name="Guliayeva D.E."/>
            <person name="Leanovich S.I."/>
            <person name="Hileuskaya K.S."/>
            <person name="Akhremchuk A.E."/>
            <person name="Sikolenko M.A."/>
            <person name="Valentovich L.N."/>
        </authorList>
    </citation>
    <scope>NUCLEOTIDE SEQUENCE</scope>
    <source>
        <strain evidence="5">4-3</strain>
    </source>
</reference>
<dbReference type="PANTHER" id="PTHR47313">
    <property type="entry name" value="RIBOSOMAL RNA LARGE SUBUNIT METHYLTRANSFERASE K/L"/>
    <property type="match status" value="1"/>
</dbReference>
<dbReference type="SMART" id="SM00981">
    <property type="entry name" value="THUMP"/>
    <property type="match status" value="1"/>
</dbReference>
<evidence type="ECO:0000313" key="5">
    <source>
        <dbReference type="EMBL" id="XDK31201.1"/>
    </source>
</evidence>
<protein>
    <submittedName>
        <fullName evidence="5">Class I SAM-dependent RNA methyltransferase</fullName>
    </submittedName>
</protein>
<dbReference type="GO" id="GO:0008990">
    <property type="term" value="F:rRNA (guanine-N2-)-methyltransferase activity"/>
    <property type="evidence" value="ECO:0007669"/>
    <property type="project" value="TreeGrafter"/>
</dbReference>
<name>A0AB39HG70_9BACI</name>
<dbReference type="PANTHER" id="PTHR47313:SF1">
    <property type="entry name" value="RIBOSOMAL RNA LARGE SUBUNIT METHYLTRANSFERASE K_L"/>
    <property type="match status" value="1"/>
</dbReference>
<dbReference type="InterPro" id="IPR000241">
    <property type="entry name" value="RlmKL-like_Mtase"/>
</dbReference>
<dbReference type="Pfam" id="PF01170">
    <property type="entry name" value="UPF0020"/>
    <property type="match status" value="1"/>
</dbReference>
<sequence>MKEVTLIATAAMGIESIVAKEVQTLGYETTVENGKVIFNAPINAIPRCNLWLRTADRVKLVVGEFKATTFDELFEATKALPWEQFIPEDGQFPVSGKSHKSTLFSVSDCQAIVKKSIAERLKLKHGLASNLPETGALYKIEVALLKDIATLTIDTSGAGLHRRGYRVGQGDAPVKETLAAALVLLTNWNPNKAFIDPFCGSGTIPIEAALIGQNIAPGFNRNFASEDWSFIKQKYWDDAFTEAEDLANYDQALDIIGSDIDHRMVEIAKANALEAGLSDLIQWKQMQVSDLNIKRDNGYIVSNPPYGVRLSDREQITKLYRELGDVMKNHSSWSVYIITAFEEFEKYYGHKATKKRKLFNGFIKTDYYQFFGKKN</sequence>
<dbReference type="InterPro" id="IPR053943">
    <property type="entry name" value="RlmKL-like_Mtase_CS"/>
</dbReference>
<dbReference type="Pfam" id="PF02926">
    <property type="entry name" value="THUMP"/>
    <property type="match status" value="1"/>
</dbReference>
<gene>
    <name evidence="5" type="ORF">AB4Y30_09105</name>
</gene>
<dbReference type="PROSITE" id="PS00092">
    <property type="entry name" value="N6_MTASE"/>
    <property type="match status" value="1"/>
</dbReference>
<dbReference type="SUPFAM" id="SSF53335">
    <property type="entry name" value="S-adenosyl-L-methionine-dependent methyltransferases"/>
    <property type="match status" value="1"/>
</dbReference>
<evidence type="ECO:0000256" key="2">
    <source>
        <dbReference type="ARBA" id="ARBA00022679"/>
    </source>
</evidence>
<dbReference type="EMBL" id="CP162599">
    <property type="protein sequence ID" value="XDK31201.1"/>
    <property type="molecule type" value="Genomic_DNA"/>
</dbReference>
<dbReference type="Gene3D" id="3.30.2130.30">
    <property type="match status" value="1"/>
</dbReference>
<keyword evidence="2" id="KW-0808">Transferase</keyword>
<dbReference type="GO" id="GO:0003723">
    <property type="term" value="F:RNA binding"/>
    <property type="evidence" value="ECO:0007669"/>
    <property type="project" value="UniProtKB-UniRule"/>
</dbReference>